<evidence type="ECO:0000256" key="3">
    <source>
        <dbReference type="SAM" id="Phobius"/>
    </source>
</evidence>
<organism evidence="5 6">
    <name type="scientific">Pristionchus pacificus</name>
    <name type="common">Parasitic nematode worm</name>
    <dbReference type="NCBI Taxonomy" id="54126"/>
    <lineage>
        <taxon>Eukaryota</taxon>
        <taxon>Metazoa</taxon>
        <taxon>Ecdysozoa</taxon>
        <taxon>Nematoda</taxon>
        <taxon>Chromadorea</taxon>
        <taxon>Rhabditida</taxon>
        <taxon>Rhabditina</taxon>
        <taxon>Diplogasteromorpha</taxon>
        <taxon>Diplogasteroidea</taxon>
        <taxon>Neodiplogasteridae</taxon>
        <taxon>Pristionchus</taxon>
    </lineage>
</organism>
<evidence type="ECO:0000259" key="4">
    <source>
        <dbReference type="PROSITE" id="PS50192"/>
    </source>
</evidence>
<dbReference type="Pfam" id="PF05739">
    <property type="entry name" value="SNARE"/>
    <property type="match status" value="1"/>
</dbReference>
<dbReference type="EnsemblMetazoa" id="PPA47410.1">
    <property type="protein sequence ID" value="PPA47410.1"/>
    <property type="gene ID" value="WBGene00306052"/>
</dbReference>
<evidence type="ECO:0000256" key="1">
    <source>
        <dbReference type="ARBA" id="ARBA00009063"/>
    </source>
</evidence>
<dbReference type="PROSITE" id="PS50192">
    <property type="entry name" value="T_SNARE"/>
    <property type="match status" value="1"/>
</dbReference>
<reference evidence="6" key="1">
    <citation type="journal article" date="2008" name="Nat. Genet.">
        <title>The Pristionchus pacificus genome provides a unique perspective on nematode lifestyle and parasitism.</title>
        <authorList>
            <person name="Dieterich C."/>
            <person name="Clifton S.W."/>
            <person name="Schuster L.N."/>
            <person name="Chinwalla A."/>
            <person name="Delehaunty K."/>
            <person name="Dinkelacker I."/>
            <person name="Fulton L."/>
            <person name="Fulton R."/>
            <person name="Godfrey J."/>
            <person name="Minx P."/>
            <person name="Mitreva M."/>
            <person name="Roeseler W."/>
            <person name="Tian H."/>
            <person name="Witte H."/>
            <person name="Yang S.P."/>
            <person name="Wilson R.K."/>
            <person name="Sommer R.J."/>
        </authorList>
    </citation>
    <scope>NUCLEOTIDE SEQUENCE [LARGE SCALE GENOMIC DNA]</scope>
    <source>
        <strain evidence="6">PS312</strain>
    </source>
</reference>
<sequence>MNNCKKGENEIEVKLERLQTYLISLNTSISENEINLNEEDIQSIERRQNQLESCLDNLLEEVDFQSNLRMRLTKLKQELKSSQSRIYRIKNQRHLEQDNDNCEHNVYEKEANLMMMEQLQNNEGIAQLAKEVKEKAEVSQQLERDIRDIEAIFCDLNHIVHEQGEMVDCIEESVENASNDVMRGQRELKKAMEHKGRNTAMTAAVAGGVVVGSGGAVAAGSLIVGALGALGGAVTGFYGGTWLKKQAKKDTEDH</sequence>
<dbReference type="AlphaFoldDB" id="A0A8R1Z886"/>
<dbReference type="Proteomes" id="UP000005239">
    <property type="component" value="Unassembled WGS sequence"/>
</dbReference>
<keyword evidence="3" id="KW-0472">Membrane</keyword>
<feature type="transmembrane region" description="Helical" evidence="3">
    <location>
        <begin position="199"/>
        <end position="217"/>
    </location>
</feature>
<dbReference type="InterPro" id="IPR000727">
    <property type="entry name" value="T_SNARE_dom"/>
</dbReference>
<gene>
    <name evidence="5" type="primary">WBGene00306052</name>
</gene>
<proteinExistence type="inferred from homology"/>
<dbReference type="PANTHER" id="PTHR19957:SF417">
    <property type="entry name" value="T-SNARE COILED-COIL HOMOLOGY DOMAIN-CONTAINING PROTEIN"/>
    <property type="match status" value="1"/>
</dbReference>
<protein>
    <recommendedName>
        <fullName evidence="4">t-SNARE coiled-coil homology domain-containing protein</fullName>
    </recommendedName>
</protein>
<name>A0A8R1Z886_PRIPA</name>
<dbReference type="GO" id="GO:0016020">
    <property type="term" value="C:membrane"/>
    <property type="evidence" value="ECO:0007669"/>
    <property type="project" value="InterPro"/>
</dbReference>
<keyword evidence="2" id="KW-0175">Coiled coil</keyword>
<dbReference type="GO" id="GO:0016192">
    <property type="term" value="P:vesicle-mediated transport"/>
    <property type="evidence" value="ECO:0007669"/>
    <property type="project" value="InterPro"/>
</dbReference>
<evidence type="ECO:0000313" key="5">
    <source>
        <dbReference type="EnsemblMetazoa" id="PPA47410.1"/>
    </source>
</evidence>
<dbReference type="SUPFAM" id="SSF58038">
    <property type="entry name" value="SNARE fusion complex"/>
    <property type="match status" value="1"/>
</dbReference>
<feature type="domain" description="T-SNARE coiled-coil homology" evidence="4">
    <location>
        <begin position="129"/>
        <end position="191"/>
    </location>
</feature>
<reference evidence="5" key="2">
    <citation type="submission" date="2022-06" db="UniProtKB">
        <authorList>
            <consortium name="EnsemblMetazoa"/>
        </authorList>
    </citation>
    <scope>IDENTIFICATION</scope>
    <source>
        <strain evidence="5">PS312</strain>
    </source>
</reference>
<dbReference type="PANTHER" id="PTHR19957">
    <property type="entry name" value="SYNTAXIN"/>
    <property type="match status" value="1"/>
</dbReference>
<keyword evidence="3" id="KW-1133">Transmembrane helix</keyword>
<dbReference type="Gene3D" id="1.20.5.110">
    <property type="match status" value="1"/>
</dbReference>
<dbReference type="InterPro" id="IPR045242">
    <property type="entry name" value="Syntaxin"/>
</dbReference>
<evidence type="ECO:0000313" key="6">
    <source>
        <dbReference type="Proteomes" id="UP000005239"/>
    </source>
</evidence>
<evidence type="ECO:0000256" key="2">
    <source>
        <dbReference type="SAM" id="Coils"/>
    </source>
</evidence>
<dbReference type="SMART" id="SM00397">
    <property type="entry name" value="t_SNARE"/>
    <property type="match status" value="1"/>
</dbReference>
<feature type="coiled-coil region" evidence="2">
    <location>
        <begin position="41"/>
        <end position="92"/>
    </location>
</feature>
<keyword evidence="3" id="KW-0812">Transmembrane</keyword>
<comment type="similarity">
    <text evidence="1">Belongs to the syntaxin family.</text>
</comment>
<keyword evidence="6" id="KW-1185">Reference proteome</keyword>
<feature type="transmembrane region" description="Helical" evidence="3">
    <location>
        <begin position="223"/>
        <end position="243"/>
    </location>
</feature>
<dbReference type="SUPFAM" id="SSF47661">
    <property type="entry name" value="t-snare proteins"/>
    <property type="match status" value="1"/>
</dbReference>
<accession>A0A8R1Z886</accession>
<dbReference type="InterPro" id="IPR010989">
    <property type="entry name" value="SNARE"/>
</dbReference>